<name>A0AAV2F6M2_9ROSI</name>
<dbReference type="Proteomes" id="UP001497516">
    <property type="component" value="Chromosome 6"/>
</dbReference>
<accession>A0AAV2F6M2</accession>
<proteinExistence type="predicted"/>
<dbReference type="PANTHER" id="PTHR48258">
    <property type="entry name" value="DUF4218 DOMAIN-CONTAINING PROTEIN-RELATED"/>
    <property type="match status" value="1"/>
</dbReference>
<evidence type="ECO:0000259" key="1">
    <source>
        <dbReference type="Pfam" id="PF13952"/>
    </source>
</evidence>
<dbReference type="InterPro" id="IPR025312">
    <property type="entry name" value="DUF4216"/>
</dbReference>
<keyword evidence="3" id="KW-1185">Reference proteome</keyword>
<gene>
    <name evidence="2" type="ORF">LTRI10_LOCUS33707</name>
</gene>
<dbReference type="Pfam" id="PF13952">
    <property type="entry name" value="DUF4216"/>
    <property type="match status" value="1"/>
</dbReference>
<organism evidence="2 3">
    <name type="scientific">Linum trigynum</name>
    <dbReference type="NCBI Taxonomy" id="586398"/>
    <lineage>
        <taxon>Eukaryota</taxon>
        <taxon>Viridiplantae</taxon>
        <taxon>Streptophyta</taxon>
        <taxon>Embryophyta</taxon>
        <taxon>Tracheophyta</taxon>
        <taxon>Spermatophyta</taxon>
        <taxon>Magnoliopsida</taxon>
        <taxon>eudicotyledons</taxon>
        <taxon>Gunneridae</taxon>
        <taxon>Pentapetalae</taxon>
        <taxon>rosids</taxon>
        <taxon>fabids</taxon>
        <taxon>Malpighiales</taxon>
        <taxon>Linaceae</taxon>
        <taxon>Linum</taxon>
    </lineage>
</organism>
<protein>
    <recommendedName>
        <fullName evidence="1">DUF4216 domain-containing protein</fullName>
    </recommendedName>
</protein>
<evidence type="ECO:0000313" key="3">
    <source>
        <dbReference type="Proteomes" id="UP001497516"/>
    </source>
</evidence>
<dbReference type="AlphaFoldDB" id="A0AAV2F6M2"/>
<dbReference type="PANTHER" id="PTHR48258:SF3">
    <property type="entry name" value="FK506-BINDING PROTEIN 4-LIKE ISOFORM X1"/>
    <property type="match status" value="1"/>
</dbReference>
<sequence length="134" mass="15443">MVRGENDGEIHYYGILTDIIELRYTEGLRGVLFQCEWYDTACEGVGYKKDGHGTITINTTRRLRTYEPFVLTSQSIQVYYVQSLRDPNWEIVVETRPRNLFAMPSNTEGEGEGALDEAYQEDNILIDDPRVLQT</sequence>
<reference evidence="2 3" key="1">
    <citation type="submission" date="2024-04" db="EMBL/GenBank/DDBJ databases">
        <authorList>
            <person name="Fracassetti M."/>
        </authorList>
    </citation>
    <scope>NUCLEOTIDE SEQUENCE [LARGE SCALE GENOMIC DNA]</scope>
</reference>
<feature type="domain" description="DUF4216" evidence="1">
    <location>
        <begin position="20"/>
        <end position="92"/>
    </location>
</feature>
<evidence type="ECO:0000313" key="2">
    <source>
        <dbReference type="EMBL" id="CAL1393110.1"/>
    </source>
</evidence>
<dbReference type="EMBL" id="OZ034819">
    <property type="protein sequence ID" value="CAL1393110.1"/>
    <property type="molecule type" value="Genomic_DNA"/>
</dbReference>